<evidence type="ECO:0000256" key="2">
    <source>
        <dbReference type="ARBA" id="ARBA00022490"/>
    </source>
</evidence>
<dbReference type="GeneID" id="14540201"/>
<protein>
    <submittedName>
        <fullName evidence="6">Uncharacterized protein</fullName>
    </submittedName>
</protein>
<sequence>MGSFGYANSIEGDVYIQRLASYIKRNEEALANGLLCFSKNKATVNKVKPIRLTFTIHHLYYLTERIDQSTLGVDVGPLNVKLDNPNHEPTFVSFMANNARSSRHFDSDARSITSMNSMKSIVSSASVYWRSFSLSNDPKVIKKDIKYLYSSFTKIPCLILTPKTKINSISSYEEYPCDTSVPIKMFKNLQVLEMIEYEPNEIFGWNFLSDQLRILIIRKSKITDMAEVLFHLVQDDANGRSSFNTTKQKSIQLDPPFDLRTSIDELNTVFKYKRERGQTNASNGAGSIGGAEYGCSGSFNERKWSVLKQLTISETSIAYIPRQTLKPLVNLVKLNLSNNLLEELPDGLDELDNIKYLNLADNFITNLKNLPSNLAHLLTLNLNNNKLATLDGLDNLVSLEKIDLRRNKLAEVKALKSLVQLVDSTKLDNVYLSHNPLPKNHRVDLFNLFNGVKYKNAVKIDDSRPGYFEKAMLLDQENAAKNLAQFMRLHSSIYQHQRQNSTQLPESMLSAKTVATTETTETDTTATNVEKVSGNAAPTSPVSKEDEIVHTIRNLHLDTSHKQRSPQQPVGSGPAKVKRYDLSHTILSTSISLLSQPSSPLHTNSNVMNKIDSPNSMKMTHLNSSSSSIPSTQSMKRSNTLVDIENHNPAPSIVTPVQVTARMST</sequence>
<evidence type="ECO:0000256" key="3">
    <source>
        <dbReference type="ARBA" id="ARBA00022614"/>
    </source>
</evidence>
<evidence type="ECO:0000313" key="7">
    <source>
        <dbReference type="Proteomes" id="UP000005018"/>
    </source>
</evidence>
<dbReference type="eggNOG" id="ENOG502QTY2">
    <property type="taxonomic scope" value="Eukaryota"/>
</dbReference>
<keyword evidence="2" id="KW-0963">Cytoplasm</keyword>
<feature type="region of interest" description="Disordered" evidence="5">
    <location>
        <begin position="515"/>
        <end position="545"/>
    </location>
</feature>
<dbReference type="Gene3D" id="3.80.10.10">
    <property type="entry name" value="Ribonuclease Inhibitor"/>
    <property type="match status" value="1"/>
</dbReference>
<gene>
    <name evidence="6" type="ORF">CORT_0D01040</name>
</gene>
<keyword evidence="3" id="KW-0433">Leucine-rich repeat</keyword>
<dbReference type="EMBL" id="HE681722">
    <property type="protein sequence ID" value="CCG22952.1"/>
    <property type="molecule type" value="Genomic_DNA"/>
</dbReference>
<evidence type="ECO:0000313" key="6">
    <source>
        <dbReference type="EMBL" id="CCG22952.1"/>
    </source>
</evidence>
<dbReference type="RefSeq" id="XP_003869089.1">
    <property type="nucleotide sequence ID" value="XM_003869040.1"/>
</dbReference>
<dbReference type="SMART" id="SM00369">
    <property type="entry name" value="LRR_TYP"/>
    <property type="match status" value="3"/>
</dbReference>
<dbReference type="HOGENOM" id="CLU_009538_1_0_1"/>
<feature type="region of interest" description="Disordered" evidence="5">
    <location>
        <begin position="557"/>
        <end position="576"/>
    </location>
</feature>
<dbReference type="PANTHER" id="PTHR15454">
    <property type="entry name" value="NISCHARIN RELATED"/>
    <property type="match status" value="1"/>
</dbReference>
<dbReference type="InterPro" id="IPR001611">
    <property type="entry name" value="Leu-rich_rpt"/>
</dbReference>
<dbReference type="SUPFAM" id="SSF52047">
    <property type="entry name" value="RNI-like"/>
    <property type="match status" value="1"/>
</dbReference>
<reference evidence="6 7" key="1">
    <citation type="journal article" date="2012" name="PLoS ONE">
        <title>Sequence and analysis of the genome of the pathogenic yeast Candida orthopsilosis.</title>
        <authorList>
            <person name="Riccombeni A."/>
            <person name="Vidanes G."/>
            <person name="Proux-Wera E."/>
            <person name="Wolfe K.H."/>
            <person name="Butler G."/>
        </authorList>
    </citation>
    <scope>NUCLEOTIDE SEQUENCE [LARGE SCALE GENOMIC DNA]</scope>
    <source>
        <strain evidence="6 7">Co 90-125</strain>
    </source>
</reference>
<dbReference type="GO" id="GO:0005737">
    <property type="term" value="C:cytoplasm"/>
    <property type="evidence" value="ECO:0007669"/>
    <property type="project" value="UniProtKB-SubCell"/>
</dbReference>
<dbReference type="InterPro" id="IPR003591">
    <property type="entry name" value="Leu-rich_rpt_typical-subtyp"/>
</dbReference>
<dbReference type="PANTHER" id="PTHR15454:SF69">
    <property type="entry name" value="SERINE_THREONINE-PROTEIN KINASE 11-INTERACTING PROTEIN"/>
    <property type="match status" value="1"/>
</dbReference>
<proteinExistence type="predicted"/>
<feature type="compositionally biased region" description="Low complexity" evidence="5">
    <location>
        <begin position="515"/>
        <end position="527"/>
    </location>
</feature>
<evidence type="ECO:0000256" key="5">
    <source>
        <dbReference type="SAM" id="MobiDB-lite"/>
    </source>
</evidence>
<dbReference type="Pfam" id="PF13855">
    <property type="entry name" value="LRR_8"/>
    <property type="match status" value="1"/>
</dbReference>
<organism evidence="6 7">
    <name type="scientific">Candida orthopsilosis (strain 90-125)</name>
    <name type="common">Yeast</name>
    <dbReference type="NCBI Taxonomy" id="1136231"/>
    <lineage>
        <taxon>Eukaryota</taxon>
        <taxon>Fungi</taxon>
        <taxon>Dikarya</taxon>
        <taxon>Ascomycota</taxon>
        <taxon>Saccharomycotina</taxon>
        <taxon>Pichiomycetes</taxon>
        <taxon>Debaryomycetaceae</taxon>
        <taxon>Candida/Lodderomyces clade</taxon>
        <taxon>Candida</taxon>
    </lineage>
</organism>
<name>H8X4L0_CANO9</name>
<comment type="subcellular location">
    <subcellularLocation>
        <location evidence="1">Cytoplasm</location>
    </subcellularLocation>
</comment>
<accession>H8X4L0</accession>
<dbReference type="Proteomes" id="UP000005018">
    <property type="component" value="Chromosome 4"/>
</dbReference>
<keyword evidence="4" id="KW-0677">Repeat</keyword>
<evidence type="ECO:0000256" key="1">
    <source>
        <dbReference type="ARBA" id="ARBA00004496"/>
    </source>
</evidence>
<evidence type="ECO:0000256" key="4">
    <source>
        <dbReference type="ARBA" id="ARBA00022737"/>
    </source>
</evidence>
<keyword evidence="7" id="KW-1185">Reference proteome</keyword>
<dbReference type="OrthoDB" id="676979at2759"/>
<dbReference type="AlphaFoldDB" id="H8X4L0"/>
<dbReference type="InterPro" id="IPR032675">
    <property type="entry name" value="LRR_dom_sf"/>
</dbReference>
<dbReference type="PROSITE" id="PS51450">
    <property type="entry name" value="LRR"/>
    <property type="match status" value="3"/>
</dbReference>
<dbReference type="KEGG" id="cot:CORT_0D01040"/>